<dbReference type="EMBL" id="GEVK01019737">
    <property type="protein sequence ID" value="JAU33095.1"/>
    <property type="molecule type" value="Transcribed_RNA"/>
</dbReference>
<dbReference type="GO" id="GO:0005737">
    <property type="term" value="C:cytoplasm"/>
    <property type="evidence" value="ECO:0007669"/>
    <property type="project" value="TreeGrafter"/>
</dbReference>
<sequence length="569" mass="63916">MNLSSKLNDLEELTSNAKQIQDNMLEEILKVNANTEYLRRFLGGSSDKEFFKKNVPVVSYEDVRPYIERVANGEPSDVISGEPITNFLISSGTTGGKQKIFPVNNKYFENFAFIYALRSSIVSKHIDGVEEGGKALTFLNIGLLSTTPFGLPIASAVTSFLMSDSFKKWSSKCYASPDEVIFCADSKQSMYCHLLCALVQRKEVVSVSVPFASALVQAIKFLETHWKELCNNIRSGHVSEWITDLGCRQSVSVILGGSNHELADMVEHACSQKSWEGILIRLWPNIKSIQSIVTGQMSQYIPTLEFYSNKLPLISLSYSSSETFFGVNVNPLCKPQDVSYTFLPNMSYFEFQPVDSRINDEILDFVNVKLGCFYEVLVTNRFGLYRYRMGDILQVTGFYNSAPQFRFVRRKNVVLSVQVEATTEDDLLKALNHAALVLESSGLMLMGFTCYSDVSSVPGHYVLYWELKTKTINGIVKLDNKVMVECCCVVEESFDPTYKRFRSKYCSIGALEIRVVEQGTFDSLMENFISKGASATQYKTPLCINSPDVLAILEDKVLARFFSDKSPPV</sequence>
<dbReference type="GO" id="GO:0016881">
    <property type="term" value="F:acid-amino acid ligase activity"/>
    <property type="evidence" value="ECO:0007669"/>
    <property type="project" value="TreeGrafter"/>
</dbReference>
<evidence type="ECO:0000313" key="6">
    <source>
        <dbReference type="EMBL" id="JAU33095.1"/>
    </source>
</evidence>
<gene>
    <name evidence="6" type="ORF">LC_TR12354_c0_g1_i1_g.43094</name>
</gene>
<dbReference type="Pfam" id="PF03321">
    <property type="entry name" value="GH3"/>
    <property type="match status" value="1"/>
</dbReference>
<protein>
    <submittedName>
        <fullName evidence="6">4-substituted benzoates-glutamate ligase GH3.12</fullName>
    </submittedName>
</protein>
<proteinExistence type="inferred from homology"/>
<feature type="domain" description="GH3 middle" evidence="4">
    <location>
        <begin position="340"/>
        <end position="410"/>
    </location>
</feature>
<reference evidence="6" key="1">
    <citation type="submission" date="2016-07" db="EMBL/GenBank/DDBJ databases">
        <title>De novo transcriptome assembly of four accessions of the metal hyperaccumulator plant Noccaea caerulescens.</title>
        <authorList>
            <person name="Blande D."/>
            <person name="Halimaa P."/>
            <person name="Tervahauta A.I."/>
            <person name="Aarts M.G."/>
            <person name="Karenlampi S.O."/>
        </authorList>
    </citation>
    <scope>NUCLEOTIDE SEQUENCE</scope>
</reference>
<feature type="coiled-coil region" evidence="3">
    <location>
        <begin position="3"/>
        <end position="30"/>
    </location>
</feature>
<dbReference type="InterPro" id="IPR055378">
    <property type="entry name" value="GH3_C"/>
</dbReference>
<keyword evidence="2 6" id="KW-0436">Ligase</keyword>
<dbReference type="PANTHER" id="PTHR31901:SF80">
    <property type="entry name" value="(RAPE) HYPOTHETICAL PROTEIN"/>
    <property type="match status" value="1"/>
</dbReference>
<organism evidence="6">
    <name type="scientific">Noccaea caerulescens</name>
    <name type="common">Alpine penny-cress</name>
    <name type="synonym">Thlaspi caerulescens</name>
    <dbReference type="NCBI Taxonomy" id="107243"/>
    <lineage>
        <taxon>Eukaryota</taxon>
        <taxon>Viridiplantae</taxon>
        <taxon>Streptophyta</taxon>
        <taxon>Embryophyta</taxon>
        <taxon>Tracheophyta</taxon>
        <taxon>Spermatophyta</taxon>
        <taxon>Magnoliopsida</taxon>
        <taxon>eudicotyledons</taxon>
        <taxon>Gunneridae</taxon>
        <taxon>Pentapetalae</taxon>
        <taxon>rosids</taxon>
        <taxon>malvids</taxon>
        <taxon>Brassicales</taxon>
        <taxon>Brassicaceae</taxon>
        <taxon>Coluteocarpeae</taxon>
        <taxon>Noccaea</taxon>
    </lineage>
</organism>
<dbReference type="PANTHER" id="PTHR31901">
    <property type="entry name" value="GH3 DOMAIN-CONTAINING PROTEIN"/>
    <property type="match status" value="1"/>
</dbReference>
<evidence type="ECO:0000256" key="3">
    <source>
        <dbReference type="SAM" id="Coils"/>
    </source>
</evidence>
<keyword evidence="3" id="KW-0175">Coiled coil</keyword>
<dbReference type="InterPro" id="IPR004993">
    <property type="entry name" value="GH3"/>
</dbReference>
<evidence type="ECO:0000259" key="4">
    <source>
        <dbReference type="Pfam" id="PF23571"/>
    </source>
</evidence>
<evidence type="ECO:0000256" key="2">
    <source>
        <dbReference type="ARBA" id="ARBA00022598"/>
    </source>
</evidence>
<comment type="similarity">
    <text evidence="1">Belongs to the IAA-amido conjugating enzyme family.</text>
</comment>
<evidence type="ECO:0000256" key="1">
    <source>
        <dbReference type="ARBA" id="ARBA00008068"/>
    </source>
</evidence>
<dbReference type="Pfam" id="PF23572">
    <property type="entry name" value="GH3_C"/>
    <property type="match status" value="1"/>
</dbReference>
<dbReference type="AlphaFoldDB" id="A0A1J3ENC9"/>
<name>A0A1J3ENC9_NOCCA</name>
<dbReference type="InterPro" id="IPR055377">
    <property type="entry name" value="GH3_M"/>
</dbReference>
<evidence type="ECO:0000259" key="5">
    <source>
        <dbReference type="Pfam" id="PF23572"/>
    </source>
</evidence>
<feature type="domain" description="GH3 C-terminal" evidence="5">
    <location>
        <begin position="426"/>
        <end position="547"/>
    </location>
</feature>
<accession>A0A1J3ENC9</accession>
<dbReference type="Pfam" id="PF23571">
    <property type="entry name" value="GH3_M"/>
    <property type="match status" value="1"/>
</dbReference>